<evidence type="ECO:0000313" key="4">
    <source>
        <dbReference type="Proteomes" id="UP000316614"/>
    </source>
</evidence>
<feature type="domain" description="DUF7507" evidence="2">
    <location>
        <begin position="216"/>
        <end position="321"/>
    </location>
</feature>
<evidence type="ECO:0000313" key="3">
    <source>
        <dbReference type="EMBL" id="QDH81129.1"/>
    </source>
</evidence>
<keyword evidence="4" id="KW-1185">Reference proteome</keyword>
<evidence type="ECO:0000259" key="2">
    <source>
        <dbReference type="Pfam" id="PF24346"/>
    </source>
</evidence>
<dbReference type="InterPro" id="IPR055354">
    <property type="entry name" value="DUF7507"/>
</dbReference>
<organism evidence="3 4">
    <name type="scientific">Echinicola soli</name>
    <dbReference type="NCBI Taxonomy" id="2591634"/>
    <lineage>
        <taxon>Bacteria</taxon>
        <taxon>Pseudomonadati</taxon>
        <taxon>Bacteroidota</taxon>
        <taxon>Cytophagia</taxon>
        <taxon>Cytophagales</taxon>
        <taxon>Cyclobacteriaceae</taxon>
        <taxon>Echinicola</taxon>
    </lineage>
</organism>
<dbReference type="AlphaFoldDB" id="A0A514CMT2"/>
<proteinExistence type="predicted"/>
<feature type="region of interest" description="Disordered" evidence="1">
    <location>
        <begin position="311"/>
        <end position="371"/>
    </location>
</feature>
<dbReference type="Proteomes" id="UP000316614">
    <property type="component" value="Chromosome"/>
</dbReference>
<dbReference type="EMBL" id="CP041253">
    <property type="protein sequence ID" value="QDH81129.1"/>
    <property type="molecule type" value="Genomic_DNA"/>
</dbReference>
<dbReference type="OrthoDB" id="831469at2"/>
<feature type="compositionally biased region" description="Basic and acidic residues" evidence="1">
    <location>
        <begin position="311"/>
        <end position="327"/>
    </location>
</feature>
<reference evidence="3 4" key="1">
    <citation type="submission" date="2019-06" db="EMBL/GenBank/DDBJ databases">
        <title>Echinicola alkalisoli sp. nov. isolated from saline soil.</title>
        <authorList>
            <person name="Sun J.-Q."/>
            <person name="Xu L."/>
        </authorList>
    </citation>
    <scope>NUCLEOTIDE SEQUENCE [LARGE SCALE GENOMIC DNA]</scope>
    <source>
        <strain evidence="3 4">LN3S3</strain>
    </source>
</reference>
<sequence length="371" mass="40497">MKGYVKYILIILCLNFGLIQLGFSQDPCYQRIGVEGGGFGWSYENGDSPTNPIEESFTQPATNAGFSLDIFILDNSFNMEINGVDLATQEIEFQSNGTSGINVRFADGDEYENQTDPIWQLAGDAANPLIRVQISENGEVSLYGSKESFGPLFPLELINGNALNTITWNSTGTNTVIARQNVVGATEMTGTGYGLDEVPCEEMYDITKDGEFVDSNSDGYAQIGENISYTFEVEHTGNHEAVYGVEIMDPILSDDPIGLSSGTNLLGGTLSGDDNTNNVLDIGEVWTFTVDYQTTEEDIYWNKGVYNQTEVKGERESGQQLPEKESTDPTPYQSGDAGWDPARPEHTYVPLNGKGNGLLISNPMLPSKGRD</sequence>
<dbReference type="RefSeq" id="WP_141616344.1">
    <property type="nucleotide sequence ID" value="NZ_CP041253.1"/>
</dbReference>
<gene>
    <name evidence="3" type="ORF">FKX85_19675</name>
</gene>
<accession>A0A514CMT2</accession>
<evidence type="ECO:0000256" key="1">
    <source>
        <dbReference type="SAM" id="MobiDB-lite"/>
    </source>
</evidence>
<dbReference type="KEGG" id="echi:FKX85_19675"/>
<protein>
    <recommendedName>
        <fullName evidence="2">DUF7507 domain-containing protein</fullName>
    </recommendedName>
</protein>
<dbReference type="Pfam" id="PF24346">
    <property type="entry name" value="DUF7507"/>
    <property type="match status" value="1"/>
</dbReference>
<name>A0A514CMT2_9BACT</name>